<sequence>MPPSSPAERDAREDGTVAELVVLTGPLAAGRNTVADRLTALLTAAGRTVVVADLTFDSAEPSADRIATAIAERLGAG</sequence>
<name>A0A8J4EGI3_9ACTN</name>
<organism evidence="1 2">
    <name type="scientific">Virgisporangium ochraceum</name>
    <dbReference type="NCBI Taxonomy" id="65505"/>
    <lineage>
        <taxon>Bacteria</taxon>
        <taxon>Bacillati</taxon>
        <taxon>Actinomycetota</taxon>
        <taxon>Actinomycetes</taxon>
        <taxon>Micromonosporales</taxon>
        <taxon>Micromonosporaceae</taxon>
        <taxon>Virgisporangium</taxon>
    </lineage>
</organism>
<protein>
    <submittedName>
        <fullName evidence="1">Uncharacterized protein</fullName>
    </submittedName>
</protein>
<dbReference type="EMBL" id="BOPH01000124">
    <property type="protein sequence ID" value="GIJ73723.1"/>
    <property type="molecule type" value="Genomic_DNA"/>
</dbReference>
<comment type="caution">
    <text evidence="1">The sequence shown here is derived from an EMBL/GenBank/DDBJ whole genome shotgun (WGS) entry which is preliminary data.</text>
</comment>
<dbReference type="Proteomes" id="UP000635606">
    <property type="component" value="Unassembled WGS sequence"/>
</dbReference>
<evidence type="ECO:0000313" key="1">
    <source>
        <dbReference type="EMBL" id="GIJ73723.1"/>
    </source>
</evidence>
<proteinExistence type="predicted"/>
<reference evidence="1" key="1">
    <citation type="submission" date="2021-01" db="EMBL/GenBank/DDBJ databases">
        <title>Whole genome shotgun sequence of Virgisporangium ochraceum NBRC 16418.</title>
        <authorList>
            <person name="Komaki H."/>
            <person name="Tamura T."/>
        </authorList>
    </citation>
    <scope>NUCLEOTIDE SEQUENCE</scope>
    <source>
        <strain evidence="1">NBRC 16418</strain>
    </source>
</reference>
<keyword evidence="2" id="KW-1185">Reference proteome</keyword>
<gene>
    <name evidence="1" type="ORF">Voc01_086400</name>
</gene>
<evidence type="ECO:0000313" key="2">
    <source>
        <dbReference type="Proteomes" id="UP000635606"/>
    </source>
</evidence>
<dbReference type="AlphaFoldDB" id="A0A8J4EGI3"/>
<accession>A0A8J4EGI3</accession>